<dbReference type="PANTHER" id="PTHR12356:SF3">
    <property type="entry name" value="NUCLEAR MIGRATION PROTEIN NUDC"/>
    <property type="match status" value="1"/>
</dbReference>
<dbReference type="GO" id="GO:0005737">
    <property type="term" value="C:cytoplasm"/>
    <property type="evidence" value="ECO:0007669"/>
    <property type="project" value="UniProtKB-SubCell"/>
</dbReference>
<accession>A0A0L0G3W0</accession>
<dbReference type="InterPro" id="IPR025934">
    <property type="entry name" value="NudC_N_dom"/>
</dbReference>
<evidence type="ECO:0000256" key="6">
    <source>
        <dbReference type="ARBA" id="ARBA00030427"/>
    </source>
</evidence>
<sequence length="350" mass="38492">MADERFDALLLSIAQQHNGIDALLTTFFSFLERKTDFFTAASEEDIYAALRKVVKQQKAVSDRKHGASSTTAKGASETSRSQNAGSSTRSQSKADVKPKAGSSVSAVHAEADNGAKVLELSDEDDYDGGVLGEHSAAVRDRSDRVRMDEYVTTTTSSSAADESTGKAEELSEDGKRKANEGNGGSTDKYTWTQTLDEVEMRVPLPVGKDVVVKSRDVVVRIDKGHIKVGLKGQYPHLDADLEALIKIDDSLWTIEDKSVIVLTLQKSKGMCWWSRACQGEEEIDTKTVEPQNSNLDDLDGSTRGMVEKMMYDQRQKEMGLPSSDEQKKQDMMKKFMAANPQMDFSNAVIN</sequence>
<evidence type="ECO:0000256" key="7">
    <source>
        <dbReference type="SAM" id="MobiDB-lite"/>
    </source>
</evidence>
<dbReference type="InterPro" id="IPR037898">
    <property type="entry name" value="NudC_fam"/>
</dbReference>
<gene>
    <name evidence="9" type="ORF">SARC_04217</name>
</gene>
<keyword evidence="4" id="KW-0963">Cytoplasm</keyword>
<feature type="compositionally biased region" description="Basic and acidic residues" evidence="7">
    <location>
        <begin position="163"/>
        <end position="179"/>
    </location>
</feature>
<feature type="region of interest" description="Disordered" evidence="7">
    <location>
        <begin position="124"/>
        <end position="143"/>
    </location>
</feature>
<dbReference type="GeneID" id="25904721"/>
<dbReference type="PROSITE" id="PS51203">
    <property type="entry name" value="CS"/>
    <property type="match status" value="1"/>
</dbReference>
<organism evidence="9 10">
    <name type="scientific">Sphaeroforma arctica JP610</name>
    <dbReference type="NCBI Taxonomy" id="667725"/>
    <lineage>
        <taxon>Eukaryota</taxon>
        <taxon>Ichthyosporea</taxon>
        <taxon>Ichthyophonida</taxon>
        <taxon>Sphaeroforma</taxon>
    </lineage>
</organism>
<dbReference type="InterPro" id="IPR008978">
    <property type="entry name" value="HSP20-like_chaperone"/>
</dbReference>
<proteinExistence type="inferred from homology"/>
<dbReference type="OrthoDB" id="416217at2759"/>
<protein>
    <recommendedName>
        <fullName evidence="3">Nuclear migration protein nudC</fullName>
    </recommendedName>
    <alternativeName>
        <fullName evidence="6">Nuclear distribution protein C homolog</fullName>
    </alternativeName>
</protein>
<evidence type="ECO:0000313" key="10">
    <source>
        <dbReference type="Proteomes" id="UP000054560"/>
    </source>
</evidence>
<dbReference type="Gene3D" id="2.60.40.790">
    <property type="match status" value="1"/>
</dbReference>
<dbReference type="EMBL" id="KQ241826">
    <property type="protein sequence ID" value="KNC83544.1"/>
    <property type="molecule type" value="Genomic_DNA"/>
</dbReference>
<evidence type="ECO:0000256" key="2">
    <source>
        <dbReference type="ARBA" id="ARBA00010513"/>
    </source>
</evidence>
<dbReference type="eggNOG" id="KOG2265">
    <property type="taxonomic scope" value="Eukaryota"/>
</dbReference>
<evidence type="ECO:0000313" key="9">
    <source>
        <dbReference type="EMBL" id="KNC83544.1"/>
    </source>
</evidence>
<reference evidence="9 10" key="1">
    <citation type="submission" date="2011-02" db="EMBL/GenBank/DDBJ databases">
        <title>The Genome Sequence of Sphaeroforma arctica JP610.</title>
        <authorList>
            <consortium name="The Broad Institute Genome Sequencing Platform"/>
            <person name="Russ C."/>
            <person name="Cuomo C."/>
            <person name="Young S.K."/>
            <person name="Zeng Q."/>
            <person name="Gargeya S."/>
            <person name="Alvarado L."/>
            <person name="Berlin A."/>
            <person name="Chapman S.B."/>
            <person name="Chen Z."/>
            <person name="Freedman E."/>
            <person name="Gellesch M."/>
            <person name="Goldberg J."/>
            <person name="Griggs A."/>
            <person name="Gujja S."/>
            <person name="Heilman E."/>
            <person name="Heiman D."/>
            <person name="Howarth C."/>
            <person name="Mehta T."/>
            <person name="Neiman D."/>
            <person name="Pearson M."/>
            <person name="Roberts A."/>
            <person name="Saif S."/>
            <person name="Shea T."/>
            <person name="Shenoy N."/>
            <person name="Sisk P."/>
            <person name="Stolte C."/>
            <person name="Sykes S."/>
            <person name="White J."/>
            <person name="Yandava C."/>
            <person name="Burger G."/>
            <person name="Gray M.W."/>
            <person name="Holland P.W.H."/>
            <person name="King N."/>
            <person name="Lang F.B.F."/>
            <person name="Roger A.J."/>
            <person name="Ruiz-Trillo I."/>
            <person name="Haas B."/>
            <person name="Nusbaum C."/>
            <person name="Birren B."/>
        </authorList>
    </citation>
    <scope>NUCLEOTIDE SEQUENCE [LARGE SCALE GENOMIC DNA]</scope>
    <source>
        <strain evidence="9 10">JP610</strain>
    </source>
</reference>
<dbReference type="STRING" id="667725.A0A0L0G3W0"/>
<dbReference type="PANTHER" id="PTHR12356">
    <property type="entry name" value="NUCLEAR MOVEMENT PROTEIN NUDC"/>
    <property type="match status" value="1"/>
</dbReference>
<feature type="region of interest" description="Disordered" evidence="7">
    <location>
        <begin position="150"/>
        <end position="189"/>
    </location>
</feature>
<evidence type="ECO:0000256" key="4">
    <source>
        <dbReference type="ARBA" id="ARBA00022490"/>
    </source>
</evidence>
<evidence type="ECO:0000256" key="1">
    <source>
        <dbReference type="ARBA" id="ARBA00004496"/>
    </source>
</evidence>
<feature type="domain" description="CS" evidence="8">
    <location>
        <begin position="184"/>
        <end position="277"/>
    </location>
</feature>
<dbReference type="GO" id="GO:0051082">
    <property type="term" value="F:unfolded protein binding"/>
    <property type="evidence" value="ECO:0007669"/>
    <property type="project" value="TreeGrafter"/>
</dbReference>
<dbReference type="SUPFAM" id="SSF49764">
    <property type="entry name" value="HSP20-like chaperones"/>
    <property type="match status" value="1"/>
</dbReference>
<evidence type="ECO:0000259" key="8">
    <source>
        <dbReference type="PROSITE" id="PS51203"/>
    </source>
</evidence>
<dbReference type="Pfam" id="PF14050">
    <property type="entry name" value="Nudc_N"/>
    <property type="match status" value="1"/>
</dbReference>
<feature type="compositionally biased region" description="Polar residues" evidence="7">
    <location>
        <begin position="67"/>
        <end position="91"/>
    </location>
</feature>
<evidence type="ECO:0000256" key="5">
    <source>
        <dbReference type="ARBA" id="ARBA00022553"/>
    </source>
</evidence>
<keyword evidence="10" id="KW-1185">Reference proteome</keyword>
<feature type="region of interest" description="Disordered" evidence="7">
    <location>
        <begin position="58"/>
        <end position="108"/>
    </location>
</feature>
<dbReference type="AlphaFoldDB" id="A0A0L0G3W0"/>
<dbReference type="InterPro" id="IPR007052">
    <property type="entry name" value="CS_dom"/>
</dbReference>
<dbReference type="GO" id="GO:0006457">
    <property type="term" value="P:protein folding"/>
    <property type="evidence" value="ECO:0007669"/>
    <property type="project" value="TreeGrafter"/>
</dbReference>
<keyword evidence="5" id="KW-0597">Phosphoprotein</keyword>
<dbReference type="Pfam" id="PF04969">
    <property type="entry name" value="CS"/>
    <property type="match status" value="1"/>
</dbReference>
<comment type="subcellular location">
    <subcellularLocation>
        <location evidence="1">Cytoplasm</location>
    </subcellularLocation>
</comment>
<comment type="similarity">
    <text evidence="2">Belongs to the nudC family.</text>
</comment>
<name>A0A0L0G3W0_9EUKA</name>
<dbReference type="FunFam" id="2.60.40.790:FF:000001">
    <property type="entry name" value="Nuclear migration protein nudC"/>
    <property type="match status" value="1"/>
</dbReference>
<dbReference type="RefSeq" id="XP_014157446.1">
    <property type="nucleotide sequence ID" value="XM_014301971.1"/>
</dbReference>
<evidence type="ECO:0000256" key="3">
    <source>
        <dbReference type="ARBA" id="ARBA00017641"/>
    </source>
</evidence>
<dbReference type="Proteomes" id="UP000054560">
    <property type="component" value="Unassembled WGS sequence"/>
</dbReference>